<name>A0A8I2YI89_9AGAM</name>
<reference evidence="1" key="1">
    <citation type="submission" date="2021-03" db="EMBL/GenBank/DDBJ databases">
        <title>Evolutionary innovations through gain and loss of genes in the ectomycorrhizal Boletales.</title>
        <authorList>
            <person name="Wu G."/>
            <person name="Miyauchi S."/>
            <person name="Morin E."/>
            <person name="Yang Z.-L."/>
            <person name="Xu J."/>
            <person name="Martin F.M."/>
        </authorList>
    </citation>
    <scope>NUCLEOTIDE SEQUENCE</scope>
    <source>
        <strain evidence="1">BR01</strain>
    </source>
</reference>
<protein>
    <submittedName>
        <fullName evidence="1">Uncharacterized protein</fullName>
    </submittedName>
</protein>
<dbReference type="Proteomes" id="UP000683000">
    <property type="component" value="Unassembled WGS sequence"/>
</dbReference>
<dbReference type="OrthoDB" id="16516at2759"/>
<evidence type="ECO:0000313" key="2">
    <source>
        <dbReference type="Proteomes" id="UP000683000"/>
    </source>
</evidence>
<sequence length="207" mass="23510">MYFVLARGQTPFFDDHIHASDVIVDSLVEFSGIRYMYYVRSLPPPFTDNGRWHIVGGLDPYLSRHALTLLKLTDIFVPRDQVIDRCPDGDVRFNRGCTNCAEIIQIYHEFREWGVFDVKLEELYRSSKQDVRNLPIRVLNIRALADAWTELPSTMSPTTTVSACEVILQPSSILSLVHAVLTQTRGTLGQGTGRCNTEYISGQRACR</sequence>
<accession>A0A8I2YI89</accession>
<dbReference type="AlphaFoldDB" id="A0A8I2YI89"/>
<dbReference type="EMBL" id="JAGFBS010000027">
    <property type="protein sequence ID" value="KAG6372565.1"/>
    <property type="molecule type" value="Genomic_DNA"/>
</dbReference>
<gene>
    <name evidence="1" type="ORF">JVT61DRAFT_7677</name>
</gene>
<proteinExistence type="predicted"/>
<keyword evidence="2" id="KW-1185">Reference proteome</keyword>
<organism evidence="1 2">
    <name type="scientific">Boletus reticuloceps</name>
    <dbReference type="NCBI Taxonomy" id="495285"/>
    <lineage>
        <taxon>Eukaryota</taxon>
        <taxon>Fungi</taxon>
        <taxon>Dikarya</taxon>
        <taxon>Basidiomycota</taxon>
        <taxon>Agaricomycotina</taxon>
        <taxon>Agaricomycetes</taxon>
        <taxon>Agaricomycetidae</taxon>
        <taxon>Boletales</taxon>
        <taxon>Boletineae</taxon>
        <taxon>Boletaceae</taxon>
        <taxon>Boletoideae</taxon>
        <taxon>Boletus</taxon>
    </lineage>
</organism>
<comment type="caution">
    <text evidence="1">The sequence shown here is derived from an EMBL/GenBank/DDBJ whole genome shotgun (WGS) entry which is preliminary data.</text>
</comment>
<evidence type="ECO:0000313" key="1">
    <source>
        <dbReference type="EMBL" id="KAG6372565.1"/>
    </source>
</evidence>